<dbReference type="Pfam" id="PF00593">
    <property type="entry name" value="TonB_dep_Rec_b-barrel"/>
    <property type="match status" value="1"/>
</dbReference>
<dbReference type="AlphaFoldDB" id="A0A1J5SJ18"/>
<dbReference type="Gene3D" id="2.60.40.1120">
    <property type="entry name" value="Carboxypeptidase-like, regulatory domain"/>
    <property type="match status" value="1"/>
</dbReference>
<evidence type="ECO:0000256" key="6">
    <source>
        <dbReference type="ARBA" id="ARBA00023237"/>
    </source>
</evidence>
<dbReference type="InterPro" id="IPR008969">
    <property type="entry name" value="CarboxyPept-like_regulatory"/>
</dbReference>
<keyword evidence="2" id="KW-0813">Transport</keyword>
<evidence type="ECO:0000256" key="3">
    <source>
        <dbReference type="ARBA" id="ARBA00022692"/>
    </source>
</evidence>
<dbReference type="NCBIfam" id="TIGR04057">
    <property type="entry name" value="SusC_RagA_signa"/>
    <property type="match status" value="1"/>
</dbReference>
<dbReference type="EMBL" id="MLJW01000098">
    <property type="protein sequence ID" value="OIR00110.1"/>
    <property type="molecule type" value="Genomic_DNA"/>
</dbReference>
<dbReference type="SUPFAM" id="SSF49464">
    <property type="entry name" value="Carboxypeptidase regulatory domain-like"/>
    <property type="match status" value="1"/>
</dbReference>
<dbReference type="InterPro" id="IPR023997">
    <property type="entry name" value="TonB-dep_OMP_SusC/RagA_CS"/>
</dbReference>
<comment type="subcellular location">
    <subcellularLocation>
        <location evidence="1">Cell outer membrane</location>
        <topology evidence="1">Multi-pass membrane protein</topology>
    </subcellularLocation>
</comment>
<keyword evidence="9" id="KW-0675">Receptor</keyword>
<accession>A0A1J5SJ18</accession>
<name>A0A1J5SJ18_9ZZZZ</name>
<sequence>MKKNLCLILLWCISATTAFSQNNKQVKGRVTDDNGAALQFASVMIGETKKGTQTDSTGHFAINIPNDGKKYNLIISYVGFVSKTVPVVGNDIGTIKMQRQASEAEDVVVIGYQTVRRKDVLASVSSISAKDLKDIPINSAAEALAGRLAGVQVTSSEGSPDADVKIRVRGGGSITQDNSPLYIIDGVQVENGLSTLSPQDIQTIDVLKDAAATAIYGARGANGVVIITTKSGKANNRLTVSYNGFYGIKNLTKTLDVLSPYEMVMFEYERTRPSSVDSATFASRYGTTFDTLSVYKKTPFVNWQKQVLGNTGFSQTHNISVGGGNAKTTFNLSYTHNDEKAIVQNSAFRRDNVLFRLDHKNSDKLKIGVAVRVTNQNVYGAGVSTDNGSAYNRLRNSVKYRPFLSTGINSLDQIDPSLVDNNVGNGLNLVNPIALNNAEYQKKSTMAYNVTGYATYQIAKNFSFKTTVGVDNNVLINRVFEDSITPVAVIQDAAKPVAELDTTTKIILNNSNVFSYSLKGFKKNNDIDIILGEETYRLTTKTSTNIWGGYPTFTSPEVAFASTNILGKYYAAYPKYVVTDYTSLSFFGSARYSYKQKYLLSMNLRADGSSKFAPNVRWGYFPSGSVAWRVSREKFMENIKFINDLKIRLGYGTVGNNRIADYLYISTFNPNTYYYGMNGQQVYGYTPASLANPNLKWETTINRNAGIDIAFLRSRLNLSVDYYSNSTSDLLINTPIASTYGYASQLQNIGSTSNKGWEFQLNANIVQKKAFTWNANFNISFNQNRIESLAQGQTSFLTTSGWGVSGQPADYIVKVGESVGSMYGLVTDGIYQVSDFDYNQASKTYTLKAGVVSDAAIIGPPQPGMLKLKDLNGDGVVDLNNDRTIIGNANPKFQGGLNQQFVYKNFDASIFINFVYGNNIYNANKIEFTNGYTPNSNLLAVMQDRWRTVDNTGAVVTDPAALTALNANAKIWRPITSAGAFYLHSWAIEDGSFLRINNVSFGYTIKTNKLKTAGISRLRFYTTVNNLAIFTKYSGYDPEVNVRYSNPLTPGLDYSAYPKSRSIIFGVNVSFQ</sequence>
<keyword evidence="6" id="KW-0998">Cell outer membrane</keyword>
<feature type="domain" description="TonB-dependent receptor-like beta-barrel" evidence="7">
    <location>
        <begin position="492"/>
        <end position="812"/>
    </location>
</feature>
<dbReference type="InterPro" id="IPR037066">
    <property type="entry name" value="Plug_dom_sf"/>
</dbReference>
<dbReference type="InterPro" id="IPR012910">
    <property type="entry name" value="Plug_dom"/>
</dbReference>
<keyword evidence="3" id="KW-0812">Transmembrane</keyword>
<dbReference type="PROSITE" id="PS52016">
    <property type="entry name" value="TONB_DEPENDENT_REC_3"/>
    <property type="match status" value="1"/>
</dbReference>
<feature type="domain" description="TonB-dependent receptor plug" evidence="8">
    <location>
        <begin position="118"/>
        <end position="224"/>
    </location>
</feature>
<evidence type="ECO:0000256" key="1">
    <source>
        <dbReference type="ARBA" id="ARBA00004571"/>
    </source>
</evidence>
<dbReference type="Pfam" id="PF13715">
    <property type="entry name" value="CarbopepD_reg_2"/>
    <property type="match status" value="1"/>
</dbReference>
<dbReference type="InterPro" id="IPR023996">
    <property type="entry name" value="TonB-dep_OMP_SusC/RagA"/>
</dbReference>
<keyword evidence="5" id="KW-0472">Membrane</keyword>
<dbReference type="Gene3D" id="2.40.170.20">
    <property type="entry name" value="TonB-dependent receptor, beta-barrel domain"/>
    <property type="match status" value="1"/>
</dbReference>
<comment type="caution">
    <text evidence="9">The sequence shown here is derived from an EMBL/GenBank/DDBJ whole genome shotgun (WGS) entry which is preliminary data.</text>
</comment>
<proteinExistence type="predicted"/>
<evidence type="ECO:0000256" key="4">
    <source>
        <dbReference type="ARBA" id="ARBA00023077"/>
    </source>
</evidence>
<gene>
    <name evidence="9" type="primary">susC_19</name>
    <name evidence="9" type="ORF">GALL_177550</name>
</gene>
<dbReference type="GO" id="GO:0009279">
    <property type="term" value="C:cell outer membrane"/>
    <property type="evidence" value="ECO:0007669"/>
    <property type="project" value="UniProtKB-SubCell"/>
</dbReference>
<dbReference type="InterPro" id="IPR039426">
    <property type="entry name" value="TonB-dep_rcpt-like"/>
</dbReference>
<dbReference type="InterPro" id="IPR000531">
    <property type="entry name" value="Beta-barrel_TonB"/>
</dbReference>
<dbReference type="NCBIfam" id="TIGR04056">
    <property type="entry name" value="OMP_RagA_SusC"/>
    <property type="match status" value="1"/>
</dbReference>
<evidence type="ECO:0000313" key="9">
    <source>
        <dbReference type="EMBL" id="OIR00110.1"/>
    </source>
</evidence>
<evidence type="ECO:0000256" key="2">
    <source>
        <dbReference type="ARBA" id="ARBA00022448"/>
    </source>
</evidence>
<dbReference type="Gene3D" id="2.170.130.10">
    <property type="entry name" value="TonB-dependent receptor, plug domain"/>
    <property type="match status" value="1"/>
</dbReference>
<evidence type="ECO:0000259" key="7">
    <source>
        <dbReference type="Pfam" id="PF00593"/>
    </source>
</evidence>
<dbReference type="InterPro" id="IPR036942">
    <property type="entry name" value="Beta-barrel_TonB_sf"/>
</dbReference>
<evidence type="ECO:0000256" key="5">
    <source>
        <dbReference type="ARBA" id="ARBA00023136"/>
    </source>
</evidence>
<organism evidence="9">
    <name type="scientific">mine drainage metagenome</name>
    <dbReference type="NCBI Taxonomy" id="410659"/>
    <lineage>
        <taxon>unclassified sequences</taxon>
        <taxon>metagenomes</taxon>
        <taxon>ecological metagenomes</taxon>
    </lineage>
</organism>
<dbReference type="Pfam" id="PF07715">
    <property type="entry name" value="Plug"/>
    <property type="match status" value="1"/>
</dbReference>
<protein>
    <submittedName>
        <fullName evidence="9">TonB-dependent receptor SusC</fullName>
    </submittedName>
</protein>
<keyword evidence="4" id="KW-0798">TonB box</keyword>
<dbReference type="SUPFAM" id="SSF56935">
    <property type="entry name" value="Porins"/>
    <property type="match status" value="1"/>
</dbReference>
<reference evidence="9" key="1">
    <citation type="submission" date="2016-10" db="EMBL/GenBank/DDBJ databases">
        <title>Sequence of Gallionella enrichment culture.</title>
        <authorList>
            <person name="Poehlein A."/>
            <person name="Muehling M."/>
            <person name="Daniel R."/>
        </authorList>
    </citation>
    <scope>NUCLEOTIDE SEQUENCE</scope>
</reference>
<evidence type="ECO:0000259" key="8">
    <source>
        <dbReference type="Pfam" id="PF07715"/>
    </source>
</evidence>